<keyword evidence="2" id="KW-0328">Glycosyltransferase</keyword>
<keyword evidence="3" id="KW-0808">Transferase</keyword>
<evidence type="ECO:0000259" key="5">
    <source>
        <dbReference type="Pfam" id="PF21036"/>
    </source>
</evidence>
<dbReference type="GO" id="GO:0008194">
    <property type="term" value="F:UDP-glycosyltransferase activity"/>
    <property type="evidence" value="ECO:0007669"/>
    <property type="project" value="InterPro"/>
</dbReference>
<organism evidence="6">
    <name type="scientific">Micromonospora sp. Tu 6368</name>
    <dbReference type="NCBI Taxonomy" id="428986"/>
    <lineage>
        <taxon>Bacteria</taxon>
        <taxon>Bacillati</taxon>
        <taxon>Actinomycetota</taxon>
        <taxon>Actinomycetes</taxon>
        <taxon>Micromonosporales</taxon>
        <taxon>Micromonosporaceae</taxon>
        <taxon>Micromonospora</taxon>
    </lineage>
</organism>
<dbReference type="Pfam" id="PF21036">
    <property type="entry name" value="EryCIII-like_N"/>
    <property type="match status" value="1"/>
</dbReference>
<dbReference type="PANTHER" id="PTHR48050">
    <property type="entry name" value="STEROL 3-BETA-GLUCOSYLTRANSFERASE"/>
    <property type="match status" value="1"/>
</dbReference>
<dbReference type="GO" id="GO:0016758">
    <property type="term" value="F:hexosyltransferase activity"/>
    <property type="evidence" value="ECO:0007669"/>
    <property type="project" value="UniProtKB-ARBA"/>
</dbReference>
<feature type="domain" description="Erythromycin biosynthesis protein CIII-like C-terminal" evidence="4">
    <location>
        <begin position="257"/>
        <end position="391"/>
    </location>
</feature>
<evidence type="ECO:0000256" key="2">
    <source>
        <dbReference type="ARBA" id="ARBA00022676"/>
    </source>
</evidence>
<evidence type="ECO:0000256" key="3">
    <source>
        <dbReference type="ARBA" id="ARBA00022679"/>
    </source>
</evidence>
<accession>C4NYL0</accession>
<dbReference type="Pfam" id="PF06722">
    <property type="entry name" value="EryCIII-like_C"/>
    <property type="match status" value="1"/>
</dbReference>
<proteinExistence type="inferred from homology"/>
<dbReference type="InterPro" id="IPR050426">
    <property type="entry name" value="Glycosyltransferase_28"/>
</dbReference>
<evidence type="ECO:0000259" key="4">
    <source>
        <dbReference type="Pfam" id="PF06722"/>
    </source>
</evidence>
<dbReference type="EMBL" id="FJ670504">
    <property type="protein sequence ID" value="ACP19364.1"/>
    <property type="molecule type" value="Genomic_DNA"/>
</dbReference>
<evidence type="ECO:0000313" key="6">
    <source>
        <dbReference type="EMBL" id="ACP19364.1"/>
    </source>
</evidence>
<dbReference type="CAZy" id="GT1">
    <property type="family name" value="Glycosyltransferase Family 1"/>
</dbReference>
<dbReference type="CDD" id="cd03784">
    <property type="entry name" value="GT1_Gtf-like"/>
    <property type="match status" value="1"/>
</dbReference>
<dbReference type="InterPro" id="IPR002213">
    <property type="entry name" value="UDP_glucos_trans"/>
</dbReference>
<gene>
    <name evidence="6" type="primary">saqGT3</name>
</gene>
<sequence>MRVLMMATPVSTHFAPLVPLAWAFRAAGHEVLVAGQPDILPMAHSAGLSAVSIADRFGVEKHMLNRLAEGKRSLESVPRPKPEEYGDFGLVWVGQTRYVLPMYLRFARGYRPDLIVSDPFEYSALMVGGVLGVPVVHHRWGVDALTETARAAVREPLRELCAEHGLDGLPDPTVLVDPCPPSLQVPGVERGLPMRCVPFNGGAVLPPWRHDEVGRIGTGAMPGTRRVVVSMGGRTLLLNGVPFLRRILRAFDGLPEVEVLATVEERYRAELGELPANTRLIDPTPLDLILESCAAVVHHGGAGTAMTATAFGLPQLVLPQMADQFGHGDRLAAVGAAIAFDTVAEQDDPGLLRDSMAALLSEPGHRKAATELRAEMQGMPTPGAVARELARLARPGAAETREAA</sequence>
<dbReference type="GO" id="GO:0017000">
    <property type="term" value="P:antibiotic biosynthetic process"/>
    <property type="evidence" value="ECO:0007669"/>
    <property type="project" value="UniProtKB-ARBA"/>
</dbReference>
<dbReference type="Gene3D" id="3.40.50.2000">
    <property type="entry name" value="Glycogen Phosphorylase B"/>
    <property type="match status" value="2"/>
</dbReference>
<reference evidence="6" key="1">
    <citation type="journal article" date="2007" name="Appl. Microbiol. Biotechnol.">
        <title>A strategy for cloning glycosyltransferase genes involved in natural product biosynthesis.</title>
        <authorList>
            <person name="Luzhetskyy A."/>
            <person name="Weiss H."/>
            <person name="Charge A."/>
            <person name="Welle E."/>
            <person name="Linnenbrink A."/>
            <person name="Vente A."/>
            <person name="Bechthold A."/>
        </authorList>
    </citation>
    <scope>NUCLEOTIDE SEQUENCE</scope>
    <source>
        <strain evidence="6">Tu 6368</strain>
    </source>
</reference>
<dbReference type="InterPro" id="IPR048284">
    <property type="entry name" value="EryCIII-like_N"/>
</dbReference>
<dbReference type="PANTHER" id="PTHR48050:SF13">
    <property type="entry name" value="STEROL 3-BETA-GLUCOSYLTRANSFERASE UGT80A2"/>
    <property type="match status" value="1"/>
</dbReference>
<dbReference type="AlphaFoldDB" id="C4NYL0"/>
<reference evidence="6" key="2">
    <citation type="journal article" date="2009" name="ChemBioChem">
        <title>Cloning and sequencing of the biosynthetic gene cluster for saquayamycin Z and galtamycin B and the elucidation of the assembly of their saccharide chains.</title>
        <authorList>
            <person name="Erb A."/>
            <person name="Luzhetskyy A."/>
            <person name="Hardter U."/>
            <person name="Bechthold A."/>
        </authorList>
    </citation>
    <scope>NUCLEOTIDE SEQUENCE</scope>
    <source>
        <strain evidence="6">Tu 6368</strain>
    </source>
</reference>
<feature type="domain" description="Erythromycin biosynthesis protein CIII-like N-terminal" evidence="5">
    <location>
        <begin position="22"/>
        <end position="232"/>
    </location>
</feature>
<name>C4NYL0_9ACTN</name>
<dbReference type="SUPFAM" id="SSF53756">
    <property type="entry name" value="UDP-Glycosyltransferase/glycogen phosphorylase"/>
    <property type="match status" value="1"/>
</dbReference>
<protein>
    <submittedName>
        <fullName evidence="6">SaqGT3</fullName>
    </submittedName>
</protein>
<evidence type="ECO:0000256" key="1">
    <source>
        <dbReference type="ARBA" id="ARBA00006962"/>
    </source>
</evidence>
<dbReference type="InterPro" id="IPR010610">
    <property type="entry name" value="EryCIII-like_C"/>
</dbReference>
<comment type="similarity">
    <text evidence="1">Belongs to the glycosyltransferase 28 family.</text>
</comment>